<evidence type="ECO:0000313" key="8">
    <source>
        <dbReference type="EMBL" id="KAK3200164.1"/>
    </source>
</evidence>
<evidence type="ECO:0000256" key="6">
    <source>
        <dbReference type="ARBA" id="ARBA00023180"/>
    </source>
</evidence>
<dbReference type="Proteomes" id="UP001281410">
    <property type="component" value="Unassembled WGS sequence"/>
</dbReference>
<dbReference type="Gene3D" id="3.30.70.80">
    <property type="entry name" value="Peptidase S8 propeptide/proteinase inhibitor I9"/>
    <property type="match status" value="1"/>
</dbReference>
<keyword evidence="9" id="KW-1185">Reference proteome</keyword>
<dbReference type="FunFam" id="3.30.70.80:FF:000002">
    <property type="entry name" value="Subtilisin-like protease SBT5.3"/>
    <property type="match status" value="1"/>
</dbReference>
<comment type="similarity">
    <text evidence="1">Belongs to the peptidase S8 family.</text>
</comment>
<dbReference type="InterPro" id="IPR037045">
    <property type="entry name" value="S8pro/Inhibitor_I9_sf"/>
</dbReference>
<comment type="caution">
    <text evidence="8">The sequence shown here is derived from an EMBL/GenBank/DDBJ whole genome shotgun (WGS) entry which is preliminary data.</text>
</comment>
<dbReference type="AlphaFoldDB" id="A0AAE0A3U0"/>
<dbReference type="GO" id="GO:0008236">
    <property type="term" value="F:serine-type peptidase activity"/>
    <property type="evidence" value="ECO:0007669"/>
    <property type="project" value="UniProtKB-KW"/>
</dbReference>
<evidence type="ECO:0000313" key="9">
    <source>
        <dbReference type="Proteomes" id="UP001281410"/>
    </source>
</evidence>
<proteinExistence type="inferred from homology"/>
<evidence type="ECO:0000256" key="2">
    <source>
        <dbReference type="ARBA" id="ARBA00022670"/>
    </source>
</evidence>
<keyword evidence="3" id="KW-0732">Signal</keyword>
<dbReference type="InterPro" id="IPR010259">
    <property type="entry name" value="S8pro/Inhibitor_I9"/>
</dbReference>
<feature type="domain" description="Inhibitor I9" evidence="7">
    <location>
        <begin position="3"/>
        <end position="73"/>
    </location>
</feature>
<dbReference type="EMBL" id="JANJYJ010000007">
    <property type="protein sequence ID" value="KAK3200164.1"/>
    <property type="molecule type" value="Genomic_DNA"/>
</dbReference>
<evidence type="ECO:0000256" key="4">
    <source>
        <dbReference type="ARBA" id="ARBA00022801"/>
    </source>
</evidence>
<dbReference type="PANTHER" id="PTHR48222:SF4">
    <property type="entry name" value="PROTEINASE INHIBITOR, PROPEPTIDE"/>
    <property type="match status" value="1"/>
</dbReference>
<keyword evidence="4" id="KW-0378">Hydrolase</keyword>
<evidence type="ECO:0000256" key="3">
    <source>
        <dbReference type="ARBA" id="ARBA00022729"/>
    </source>
</evidence>
<sequence>MQSYIVYFGAHSHGSEPTSADQERATDSHHEFLGSFMGCKEKAKQSIFYSYNKHINGFAARLEEKEAKEIASRNMN</sequence>
<dbReference type="Pfam" id="PF05922">
    <property type="entry name" value="Inhibitor_I9"/>
    <property type="match status" value="1"/>
</dbReference>
<evidence type="ECO:0000259" key="7">
    <source>
        <dbReference type="Pfam" id="PF05922"/>
    </source>
</evidence>
<dbReference type="PANTHER" id="PTHR48222">
    <property type="entry name" value="PROTEINASE INHIBITOR, PROPEPTIDE"/>
    <property type="match status" value="1"/>
</dbReference>
<evidence type="ECO:0000256" key="1">
    <source>
        <dbReference type="ARBA" id="ARBA00011073"/>
    </source>
</evidence>
<reference evidence="8" key="1">
    <citation type="journal article" date="2023" name="Plant J.">
        <title>Genome sequences and population genomics provide insights into the demographic history, inbreeding, and mutation load of two 'living fossil' tree species of Dipteronia.</title>
        <authorList>
            <person name="Feng Y."/>
            <person name="Comes H.P."/>
            <person name="Chen J."/>
            <person name="Zhu S."/>
            <person name="Lu R."/>
            <person name="Zhang X."/>
            <person name="Li P."/>
            <person name="Qiu J."/>
            <person name="Olsen K.M."/>
            <person name="Qiu Y."/>
        </authorList>
    </citation>
    <scope>NUCLEOTIDE SEQUENCE</scope>
    <source>
        <strain evidence="8">NBL</strain>
    </source>
</reference>
<accession>A0AAE0A3U0</accession>
<keyword evidence="6" id="KW-0325">Glycoprotein</keyword>
<gene>
    <name evidence="8" type="ORF">Dsin_023579</name>
</gene>
<organism evidence="8 9">
    <name type="scientific">Dipteronia sinensis</name>
    <dbReference type="NCBI Taxonomy" id="43782"/>
    <lineage>
        <taxon>Eukaryota</taxon>
        <taxon>Viridiplantae</taxon>
        <taxon>Streptophyta</taxon>
        <taxon>Embryophyta</taxon>
        <taxon>Tracheophyta</taxon>
        <taxon>Spermatophyta</taxon>
        <taxon>Magnoliopsida</taxon>
        <taxon>eudicotyledons</taxon>
        <taxon>Gunneridae</taxon>
        <taxon>Pentapetalae</taxon>
        <taxon>rosids</taxon>
        <taxon>malvids</taxon>
        <taxon>Sapindales</taxon>
        <taxon>Sapindaceae</taxon>
        <taxon>Hippocastanoideae</taxon>
        <taxon>Acereae</taxon>
        <taxon>Dipteronia</taxon>
    </lineage>
</organism>
<evidence type="ECO:0000256" key="5">
    <source>
        <dbReference type="ARBA" id="ARBA00022825"/>
    </source>
</evidence>
<protein>
    <recommendedName>
        <fullName evidence="7">Inhibitor I9 domain-containing protein</fullName>
    </recommendedName>
</protein>
<keyword evidence="2" id="KW-0645">Protease</keyword>
<dbReference type="GO" id="GO:0006508">
    <property type="term" value="P:proteolysis"/>
    <property type="evidence" value="ECO:0007669"/>
    <property type="project" value="UniProtKB-KW"/>
</dbReference>
<name>A0AAE0A3U0_9ROSI</name>
<keyword evidence="5" id="KW-0720">Serine protease</keyword>